<dbReference type="PANTHER" id="PTHR37319">
    <property type="entry name" value="TRANSPOSASE"/>
    <property type="match status" value="1"/>
</dbReference>
<dbReference type="SUPFAM" id="SSF53098">
    <property type="entry name" value="Ribonuclease H-like"/>
    <property type="match status" value="1"/>
</dbReference>
<accession>A0A2S6CQL2</accession>
<dbReference type="GO" id="GO:0006313">
    <property type="term" value="P:DNA transposition"/>
    <property type="evidence" value="ECO:0007669"/>
    <property type="project" value="InterPro"/>
</dbReference>
<dbReference type="Pfam" id="PF01609">
    <property type="entry name" value="DDE_Tnp_1"/>
    <property type="match status" value="1"/>
</dbReference>
<dbReference type="InterPro" id="IPR002559">
    <property type="entry name" value="Transposase_11"/>
</dbReference>
<dbReference type="NCBIfam" id="NF033591">
    <property type="entry name" value="transpos_IS4_2"/>
    <property type="match status" value="1"/>
</dbReference>
<dbReference type="OrthoDB" id="468082at2"/>
<protein>
    <submittedName>
        <fullName evidence="2">IS4 family transposase</fullName>
    </submittedName>
</protein>
<dbReference type="GO" id="GO:0004803">
    <property type="term" value="F:transposase activity"/>
    <property type="evidence" value="ECO:0007669"/>
    <property type="project" value="InterPro"/>
</dbReference>
<dbReference type="GO" id="GO:0003677">
    <property type="term" value="F:DNA binding"/>
    <property type="evidence" value="ECO:0007669"/>
    <property type="project" value="InterPro"/>
</dbReference>
<name>A0A2S6CQL2_9CYAN</name>
<dbReference type="EMBL" id="PGEM01000149">
    <property type="protein sequence ID" value="PPJ62001.1"/>
    <property type="molecule type" value="Genomic_DNA"/>
</dbReference>
<organism evidence="2 3">
    <name type="scientific">Cuspidothrix issatschenkoi CHARLIE-1</name>
    <dbReference type="NCBI Taxonomy" id="2052836"/>
    <lineage>
        <taxon>Bacteria</taxon>
        <taxon>Bacillati</taxon>
        <taxon>Cyanobacteriota</taxon>
        <taxon>Cyanophyceae</taxon>
        <taxon>Nostocales</taxon>
        <taxon>Aphanizomenonaceae</taxon>
        <taxon>Cuspidothrix</taxon>
    </lineage>
</organism>
<evidence type="ECO:0000313" key="2">
    <source>
        <dbReference type="EMBL" id="PPJ62001.1"/>
    </source>
</evidence>
<comment type="caution">
    <text evidence="2">The sequence shown here is derived from an EMBL/GenBank/DDBJ whole genome shotgun (WGS) entry which is preliminary data.</text>
</comment>
<reference evidence="2 3" key="1">
    <citation type="submission" date="2018-02" db="EMBL/GenBank/DDBJ databases">
        <title>Discovery of a pederin family compound in a non-symbiotic bloom-forming cyanobacterium.</title>
        <authorList>
            <person name="Kust A."/>
            <person name="Mares J."/>
            <person name="Jokela J."/>
            <person name="Urajova P."/>
            <person name="Hajek J."/>
            <person name="Saurav K."/>
            <person name="Voracova K."/>
            <person name="Fewer D.P."/>
            <person name="Haapaniemi E."/>
            <person name="Permi P."/>
            <person name="Rehakova K."/>
            <person name="Sivonen K."/>
            <person name="Hrouzek P."/>
        </authorList>
    </citation>
    <scope>NUCLEOTIDE SEQUENCE [LARGE SCALE GENOMIC DNA]</scope>
    <source>
        <strain evidence="2 3">CHARLIE-1</strain>
    </source>
</reference>
<proteinExistence type="predicted"/>
<dbReference type="AlphaFoldDB" id="A0A2S6CQL2"/>
<dbReference type="Proteomes" id="UP000239589">
    <property type="component" value="Unassembled WGS sequence"/>
</dbReference>
<evidence type="ECO:0000259" key="1">
    <source>
        <dbReference type="Pfam" id="PF01609"/>
    </source>
</evidence>
<gene>
    <name evidence="2" type="ORF">CUN59_17840</name>
</gene>
<dbReference type="InterPro" id="IPR047658">
    <property type="entry name" value="IS4-like_transpos"/>
</dbReference>
<keyword evidence="3" id="KW-1185">Reference proteome</keyword>
<dbReference type="PANTHER" id="PTHR37319:SF1">
    <property type="entry name" value="TRANSPOSASE TN5 DIMERISATION DOMAIN-CONTAINING PROTEIN"/>
    <property type="match status" value="1"/>
</dbReference>
<dbReference type="InterPro" id="IPR047768">
    <property type="entry name" value="Tn5p-like"/>
</dbReference>
<dbReference type="InterPro" id="IPR012337">
    <property type="entry name" value="RNaseH-like_sf"/>
</dbReference>
<dbReference type="RefSeq" id="WP_104389109.1">
    <property type="nucleotide sequence ID" value="NZ_PGEM01000149.1"/>
</dbReference>
<evidence type="ECO:0000313" key="3">
    <source>
        <dbReference type="Proteomes" id="UP000239589"/>
    </source>
</evidence>
<feature type="domain" description="Transposase IS4-like" evidence="1">
    <location>
        <begin position="156"/>
        <end position="317"/>
    </location>
</feature>
<dbReference type="Gene3D" id="3.90.350.10">
    <property type="entry name" value="Transposase Inhibitor Protein From Tn5, Chain A, domain 1"/>
    <property type="match status" value="1"/>
</dbReference>
<sequence length="399" mass="47755">MLPQSYQTIFRKHLSEQQYLTLKILLLLIQAHRQVKLSKLASLFPQPIKYESRKRNLQRFLGIGKLCVKLLWFPLIKYWIRQSLIPKQLNREQRRYFQKKQYQKYGYWMVALDRTQWKGRNIFMVTLVWGTHALPLYWETLNHVGNSNLQTQKRLIKTAIKLLKKCRIVVLADREFHSPKLAKWLDEQGVYFALRQKKNLYFQEKPELEYQVLKNQGFKPGMSKFYERVKCGKGDELGLFNIAVYWKRKYRKKGPKEPWYILTNLPNLQQTLCLYRCRWGIEQFFKDCKTGGYNLEDSKVNETRFLALVLLIVIAYSLATMHGQRMKKLGIETYAGRIQQHQDKYPRQSDFSFSLYGQLWIYGMELWGDLALNLINLKPHKRLFFQRGFQALSLMKQAV</sequence>